<reference evidence="1" key="1">
    <citation type="submission" date="2022-12" db="EMBL/GenBank/DDBJ databases">
        <authorList>
            <person name="Petersen C."/>
        </authorList>
    </citation>
    <scope>NUCLEOTIDE SEQUENCE</scope>
    <source>
        <strain evidence="1">IBT 35675</strain>
    </source>
</reference>
<proteinExistence type="predicted"/>
<protein>
    <submittedName>
        <fullName evidence="1">Aminoglycoside phosphotransferase</fullName>
    </submittedName>
</protein>
<dbReference type="EMBL" id="JAPZBR010000005">
    <property type="protein sequence ID" value="KAJ5354169.1"/>
    <property type="molecule type" value="Genomic_DNA"/>
</dbReference>
<sequence length="93" mass="10280">MQVARNAGLPVPRVICYGAHPDTLHAPVSILVTRVPGEALGRVYEVFSDDDRNSSLSGDHAGVAESMGRSEDLFSSKYLDKEFSRSWSFCWSF</sequence>
<evidence type="ECO:0000313" key="2">
    <source>
        <dbReference type="Proteomes" id="UP001148299"/>
    </source>
</evidence>
<accession>A0A9W9R8H8</accession>
<evidence type="ECO:0000313" key="1">
    <source>
        <dbReference type="EMBL" id="KAJ5354169.1"/>
    </source>
</evidence>
<gene>
    <name evidence="1" type="ORF">N7541_006733</name>
</gene>
<name>A0A9W9R8H8_PENBR</name>
<dbReference type="AlphaFoldDB" id="A0A9W9R8H8"/>
<comment type="caution">
    <text evidence="1">The sequence shown here is derived from an EMBL/GenBank/DDBJ whole genome shotgun (WGS) entry which is preliminary data.</text>
</comment>
<reference evidence="1" key="2">
    <citation type="journal article" date="2023" name="IMA Fungus">
        <title>Comparative genomic study of the Penicillium genus elucidates a diverse pangenome and 15 lateral gene transfer events.</title>
        <authorList>
            <person name="Petersen C."/>
            <person name="Sorensen T."/>
            <person name="Nielsen M.R."/>
            <person name="Sondergaard T.E."/>
            <person name="Sorensen J.L."/>
            <person name="Fitzpatrick D.A."/>
            <person name="Frisvad J.C."/>
            <person name="Nielsen K.L."/>
        </authorList>
    </citation>
    <scope>NUCLEOTIDE SEQUENCE</scope>
    <source>
        <strain evidence="1">IBT 35675</strain>
    </source>
</reference>
<keyword evidence="2" id="KW-1185">Reference proteome</keyword>
<organism evidence="1 2">
    <name type="scientific">Penicillium brevicompactum</name>
    <dbReference type="NCBI Taxonomy" id="5074"/>
    <lineage>
        <taxon>Eukaryota</taxon>
        <taxon>Fungi</taxon>
        <taxon>Dikarya</taxon>
        <taxon>Ascomycota</taxon>
        <taxon>Pezizomycotina</taxon>
        <taxon>Eurotiomycetes</taxon>
        <taxon>Eurotiomycetidae</taxon>
        <taxon>Eurotiales</taxon>
        <taxon>Aspergillaceae</taxon>
        <taxon>Penicillium</taxon>
    </lineage>
</organism>
<dbReference type="Proteomes" id="UP001148299">
    <property type="component" value="Unassembled WGS sequence"/>
</dbReference>